<feature type="transmembrane region" description="Helical" evidence="1">
    <location>
        <begin position="668"/>
        <end position="685"/>
    </location>
</feature>
<sequence>MLMCLQRFIYLCKFGYTFKKAGRMARRRIQPPRQPEKRGTLKTEKSILAAYDAWMDSLLERIGIRPKLIAGLDEFLTVLMALFYAVFIFFRLVTPFVLRETGIPTVPGLSLDDTNANLTTFFRDLQNANDKYSQCFSLASVHSVSYKEVNLDDQLSVYNGHFTPAHTYVVDDHVYVMNVSDGTPSILISIPTDQIPRTEESLRITIAAVVDALCSPKLSSHGARSGVVLAVGQTYTSIERAFLETYGEDVLSSVFSLRLEPSVGWSGLQLIDFFSVKDGEARRLPSTLLRKCKSCRHGPLIYLYEWILTTIERKQVVALRAVSEQKSQIQSASYSSTDNRKAVVTMTTTGGFKGTEVTVPPESRWKRAEEDTSAFDTILIGSAVNTLSGQIVDALLSIFNVASSKNNLTEGSMRPLLLVTGRYVHVPRLVIPVISIATLLVALQTMKKYHKGGKKVLFQRLFLGILSRLFIIVLTLSAGYALVVFYPELNNNSNALNFITGTHRGLLSAIILFVSGASVIVWGILPLVPIPISILEGSLFLIIIQPFLLVISSIVPEIDTVALQFSQVALFACCSQLLSDFLRKRFGFKYPSLVHGITITGAVILTFPTIYYNIYLLLNGITRSRPVWSLTDETIQNVLFSIVATSSIILTFAFGNVGALMRKAPMRLLIGILTCAASFVPIYYYCNRPSNEHLIKNMKHVPGVLTLPAYNAHTDMTFWCFDHEKACSVDVYNGLYDRMELYDTINEDDKKQQHKVQFFSQSVNITIPTLESHSITCASGSCTSTGPSDIIVISNTVNRRYHHHSRLAAVNNITGMVSYVCERVPIQLEESVYWRRTYKAYSCYYP</sequence>
<feature type="transmembrane region" description="Helical" evidence="1">
    <location>
        <begin position="638"/>
        <end position="661"/>
    </location>
</feature>
<evidence type="ECO:0000256" key="1">
    <source>
        <dbReference type="SAM" id="Phobius"/>
    </source>
</evidence>
<dbReference type="VEuPathDB" id="GiardiaDB:QR46_4680"/>
<comment type="caution">
    <text evidence="2">The sequence shown here is derived from an EMBL/GenBank/DDBJ whole genome shotgun (WGS) entry which is preliminary data.</text>
</comment>
<name>A0A132NMQ6_GIAIN</name>
<gene>
    <name evidence="2" type="ORF">QR46_4680</name>
</gene>
<dbReference type="AlphaFoldDB" id="A0A132NMQ6"/>
<dbReference type="OrthoDB" id="10255870at2759"/>
<feature type="transmembrane region" description="Helical" evidence="1">
    <location>
        <begin position="75"/>
        <end position="98"/>
    </location>
</feature>
<evidence type="ECO:0000313" key="3">
    <source>
        <dbReference type="Proteomes" id="UP000070089"/>
    </source>
</evidence>
<feature type="transmembrane region" description="Helical" evidence="1">
    <location>
        <begin position="463"/>
        <end position="486"/>
    </location>
</feature>
<proteinExistence type="predicted"/>
<reference evidence="2 3" key="1">
    <citation type="journal article" date="2015" name="Mol. Biochem. Parasitol.">
        <title>Identification of polymorphic genes for use in assemblage B genotyping assays through comparative genomics of multiple assemblage B Giardia duodenalis isolates.</title>
        <authorList>
            <person name="Wielinga C."/>
            <person name="Thompson R.C."/>
            <person name="Monis P."/>
            <person name="Ryan U."/>
        </authorList>
    </citation>
    <scope>NUCLEOTIDE SEQUENCE [LARGE SCALE GENOMIC DNA]</scope>
    <source>
        <strain evidence="2 3">BAH15c1</strain>
    </source>
</reference>
<organism evidence="2 3">
    <name type="scientific">Giardia duodenalis assemblage B</name>
    <dbReference type="NCBI Taxonomy" id="1394984"/>
    <lineage>
        <taxon>Eukaryota</taxon>
        <taxon>Metamonada</taxon>
        <taxon>Diplomonadida</taxon>
        <taxon>Hexamitidae</taxon>
        <taxon>Giardiinae</taxon>
        <taxon>Giardia</taxon>
    </lineage>
</organism>
<feature type="transmembrane region" description="Helical" evidence="1">
    <location>
        <begin position="537"/>
        <end position="555"/>
    </location>
</feature>
<evidence type="ECO:0000313" key="2">
    <source>
        <dbReference type="EMBL" id="KWX11357.1"/>
    </source>
</evidence>
<keyword evidence="1" id="KW-0472">Membrane</keyword>
<feature type="transmembrane region" description="Helical" evidence="1">
    <location>
        <begin position="506"/>
        <end position="525"/>
    </location>
</feature>
<accession>A0A132NMQ6</accession>
<dbReference type="EMBL" id="JXTI01000200">
    <property type="protein sequence ID" value="KWX11357.1"/>
    <property type="molecule type" value="Genomic_DNA"/>
</dbReference>
<feature type="transmembrane region" description="Helical" evidence="1">
    <location>
        <begin position="423"/>
        <end position="443"/>
    </location>
</feature>
<protein>
    <submittedName>
        <fullName evidence="2">Uncharacterized protein</fullName>
    </submittedName>
</protein>
<dbReference type="Proteomes" id="UP000070089">
    <property type="component" value="Unassembled WGS sequence"/>
</dbReference>
<feature type="transmembrane region" description="Helical" evidence="1">
    <location>
        <begin position="593"/>
        <end position="618"/>
    </location>
</feature>
<keyword evidence="1" id="KW-1133">Transmembrane helix</keyword>
<keyword evidence="1" id="KW-0812">Transmembrane</keyword>